<feature type="region of interest" description="Disordered" evidence="1">
    <location>
        <begin position="1"/>
        <end position="47"/>
    </location>
</feature>
<gene>
    <name evidence="2" type="ORF">A1Q2_06957</name>
</gene>
<accession>K1VD76</accession>
<feature type="region of interest" description="Disordered" evidence="1">
    <location>
        <begin position="610"/>
        <end position="664"/>
    </location>
</feature>
<feature type="compositionally biased region" description="Low complexity" evidence="1">
    <location>
        <begin position="626"/>
        <end position="639"/>
    </location>
</feature>
<dbReference type="Pfam" id="PF08045">
    <property type="entry name" value="CDC14"/>
    <property type="match status" value="1"/>
</dbReference>
<dbReference type="PANTHER" id="PTHR34065:SF1">
    <property type="entry name" value="CELL DIVISION CONTROL PROTEIN 14"/>
    <property type="match status" value="1"/>
</dbReference>
<protein>
    <recommendedName>
        <fullName evidence="4">Cell division control protein 14</fullName>
    </recommendedName>
</protein>
<feature type="region of interest" description="Disordered" evidence="1">
    <location>
        <begin position="476"/>
        <end position="595"/>
    </location>
</feature>
<dbReference type="STRING" id="1220162.K1VD76"/>
<feature type="compositionally biased region" description="Basic and acidic residues" evidence="1">
    <location>
        <begin position="315"/>
        <end position="342"/>
    </location>
</feature>
<keyword evidence="3" id="KW-1185">Reference proteome</keyword>
<evidence type="ECO:0000313" key="2">
    <source>
        <dbReference type="EMBL" id="EKC98725.1"/>
    </source>
</evidence>
<evidence type="ECO:0008006" key="4">
    <source>
        <dbReference type="Google" id="ProtNLM"/>
    </source>
</evidence>
<dbReference type="AlphaFoldDB" id="K1VD76"/>
<feature type="compositionally biased region" description="Low complexity" evidence="1">
    <location>
        <begin position="502"/>
        <end position="513"/>
    </location>
</feature>
<sequence>MDSAATFGRGHRKSQSTSDVGKHRTPSKLRRSTQARETRDEPPASVEAALEDRALKVVEKALSTACITNDLKDFVSHKVHIPLLNVLGRHTASLAKRASTSSLPPGDELARHLIPEIDIILSVLQGLSLLSKSCKAAVGEKWALEMFLDLLLLLRIQTEPTVYAVLDLLFCVLVDSPAHARMFEQLSGLEAVTRVLRGTGVAKEVQMKCCEFLYFYLLPENATELPDMAGATVPAAEASTIKHNRSESRIGADDISRPGSPDLGLPFVPQTPRKPTKPSLGFATPSANRTGTARKVSPTPSLGSVNEDAQLVSDSDMRRRDSNVFDVGRRNSSRARDDRRDSVVYIGESRSSSGSSSGSSITVVPGRRTAQRSSTDLPTLAEDGERRPTHQRAQSAAAIPSTPRVRSKGFPAEITRGRPTSAATPSSSSATPSPALSRPSSVIDLTRDVSRLSVPTFVNEDAQLVSDSDMRRRDSNVFDVGRRNSSRARDDRRDSVVYMGESRSSSGSSSGSSITVVPGRRTAQRSSTDLPTLAEDGERRPTHQRAQSAAAIPSTPRVRSKGFPAEITRGRPTSAATPSSSSATPSPALSRPSSVIDLTRDVSRLSLDQSRHSVDLSRQSVDLSRASATPVSRPTSAAPSPAPTPVRPALGNARRVPSQKRVQRSVEEKKELLGQWLGNVDQLVQGVEKVGMWRGHGGRERGERA</sequence>
<dbReference type="Proteomes" id="UP000006757">
    <property type="component" value="Unassembled WGS sequence"/>
</dbReference>
<dbReference type="OMA" id="PEPANDC"/>
<feature type="compositionally biased region" description="Low complexity" evidence="1">
    <location>
        <begin position="572"/>
        <end position="594"/>
    </location>
</feature>
<name>K1VD76_TRIAC</name>
<dbReference type="InterPro" id="IPR012535">
    <property type="entry name" value="Cell_div_Cdc14"/>
</dbReference>
<dbReference type="PANTHER" id="PTHR34065">
    <property type="entry name" value="CELL DIVISION CONTROL PROTEIN 14"/>
    <property type="match status" value="1"/>
</dbReference>
<proteinExistence type="predicted"/>
<dbReference type="InParanoid" id="K1VD76"/>
<organism evidence="2 3">
    <name type="scientific">Trichosporon asahii var. asahii (strain CBS 8904)</name>
    <name type="common">Yeast</name>
    <dbReference type="NCBI Taxonomy" id="1220162"/>
    <lineage>
        <taxon>Eukaryota</taxon>
        <taxon>Fungi</taxon>
        <taxon>Dikarya</taxon>
        <taxon>Basidiomycota</taxon>
        <taxon>Agaricomycotina</taxon>
        <taxon>Tremellomycetes</taxon>
        <taxon>Trichosporonales</taxon>
        <taxon>Trichosporonaceae</taxon>
        <taxon>Trichosporon</taxon>
    </lineage>
</organism>
<evidence type="ECO:0000313" key="3">
    <source>
        <dbReference type="Proteomes" id="UP000006757"/>
    </source>
</evidence>
<feature type="compositionally biased region" description="Basic residues" evidence="1">
    <location>
        <begin position="23"/>
        <end position="33"/>
    </location>
</feature>
<dbReference type="EMBL" id="AMBO01000382">
    <property type="protein sequence ID" value="EKC98725.1"/>
    <property type="molecule type" value="Genomic_DNA"/>
</dbReference>
<feature type="compositionally biased region" description="Basic and acidic residues" evidence="1">
    <location>
        <begin position="244"/>
        <end position="256"/>
    </location>
</feature>
<dbReference type="HOGENOM" id="CLU_346124_0_0_1"/>
<reference evidence="2 3" key="1">
    <citation type="journal article" date="2012" name="Eukaryot. Cell">
        <title>Genome sequence of the Trichosporon asahii environmental strain CBS 8904.</title>
        <authorList>
            <person name="Yang R.Y."/>
            <person name="Li H.T."/>
            <person name="Zhu H."/>
            <person name="Zhou G.P."/>
            <person name="Wang M."/>
            <person name="Wang L."/>
        </authorList>
    </citation>
    <scope>NUCLEOTIDE SEQUENCE [LARGE SCALE GENOMIC DNA]</scope>
    <source>
        <strain evidence="2 3">CBS 8904</strain>
    </source>
</reference>
<feature type="compositionally biased region" description="Low complexity" evidence="1">
    <location>
        <begin position="419"/>
        <end position="441"/>
    </location>
</feature>
<comment type="caution">
    <text evidence="2">The sequence shown here is derived from an EMBL/GenBank/DDBJ whole genome shotgun (WGS) entry which is preliminary data.</text>
</comment>
<evidence type="ECO:0000256" key="1">
    <source>
        <dbReference type="SAM" id="MobiDB-lite"/>
    </source>
</evidence>
<dbReference type="eggNOG" id="ENOG502S6JC">
    <property type="taxonomic scope" value="Eukaryota"/>
</dbReference>
<feature type="compositionally biased region" description="Low complexity" evidence="1">
    <location>
        <begin position="349"/>
        <end position="360"/>
    </location>
</feature>
<dbReference type="OrthoDB" id="5357220at2759"/>
<feature type="region of interest" description="Disordered" evidence="1">
    <location>
        <begin position="242"/>
        <end position="442"/>
    </location>
</feature>
<feature type="compositionally biased region" description="Basic and acidic residues" evidence="1">
    <location>
        <begin position="476"/>
        <end position="495"/>
    </location>
</feature>